<gene>
    <name evidence="1" type="ORF">F5148DRAFT_1273442</name>
</gene>
<protein>
    <submittedName>
        <fullName evidence="1">Ribonuclease H-like domain-containing protein</fullName>
    </submittedName>
</protein>
<evidence type="ECO:0000313" key="1">
    <source>
        <dbReference type="EMBL" id="KAI9512811.1"/>
    </source>
</evidence>
<reference evidence="1" key="1">
    <citation type="submission" date="2021-03" db="EMBL/GenBank/DDBJ databases">
        <title>Evolutionary priming and transition to the ectomycorrhizal habit in an iconic lineage of mushroom-forming fungi: is preadaptation a requirement?</title>
        <authorList>
            <consortium name="DOE Joint Genome Institute"/>
            <person name="Looney B.P."/>
            <person name="Miyauchi S."/>
            <person name="Morin E."/>
            <person name="Drula E."/>
            <person name="Courty P.E."/>
            <person name="Chicoki N."/>
            <person name="Fauchery L."/>
            <person name="Kohler A."/>
            <person name="Kuo A."/>
            <person name="LaButti K."/>
            <person name="Pangilinan J."/>
            <person name="Lipzen A."/>
            <person name="Riley R."/>
            <person name="Andreopoulos W."/>
            <person name="He G."/>
            <person name="Johnson J."/>
            <person name="Barry K.W."/>
            <person name="Grigoriev I.V."/>
            <person name="Nagy L."/>
            <person name="Hibbett D."/>
            <person name="Henrissat B."/>
            <person name="Matheny P.B."/>
            <person name="Labbe J."/>
            <person name="Martin A.F."/>
        </authorList>
    </citation>
    <scope>NUCLEOTIDE SEQUENCE</scope>
    <source>
        <strain evidence="1">BPL698</strain>
    </source>
</reference>
<accession>A0ACC0UMK4</accession>
<name>A0ACC0UMK4_9AGAM</name>
<dbReference type="Proteomes" id="UP001207468">
    <property type="component" value="Unassembled WGS sequence"/>
</dbReference>
<sequence>MAPPHYGSPNADQVLALACTVVGVGPFGNTSMVARVAICNYRGNPLLDCYVAPTMEVSDYRTSTTGITPDNLASGASPRKPDAKPFDEVQRRVASMIKDKVIVGHSLWNDLSVLGIPHPAVNTRDVALYQPFRNALRSPNQLVRLPTLTFHLMGRRCQEGQQNPLENARAAVDLYRSHANEWETTIREGQWPSALPPSTFSRCYL</sequence>
<keyword evidence="2" id="KW-1185">Reference proteome</keyword>
<organism evidence="1 2">
    <name type="scientific">Russula earlei</name>
    <dbReference type="NCBI Taxonomy" id="71964"/>
    <lineage>
        <taxon>Eukaryota</taxon>
        <taxon>Fungi</taxon>
        <taxon>Dikarya</taxon>
        <taxon>Basidiomycota</taxon>
        <taxon>Agaricomycotina</taxon>
        <taxon>Agaricomycetes</taxon>
        <taxon>Russulales</taxon>
        <taxon>Russulaceae</taxon>
        <taxon>Russula</taxon>
    </lineage>
</organism>
<dbReference type="EMBL" id="JAGFNK010000005">
    <property type="protein sequence ID" value="KAI9512811.1"/>
    <property type="molecule type" value="Genomic_DNA"/>
</dbReference>
<evidence type="ECO:0000313" key="2">
    <source>
        <dbReference type="Proteomes" id="UP001207468"/>
    </source>
</evidence>
<comment type="caution">
    <text evidence="1">The sequence shown here is derived from an EMBL/GenBank/DDBJ whole genome shotgun (WGS) entry which is preliminary data.</text>
</comment>
<proteinExistence type="predicted"/>